<dbReference type="Proteomes" id="UP000037737">
    <property type="component" value="Unassembled WGS sequence"/>
</dbReference>
<evidence type="ECO:0000259" key="1">
    <source>
        <dbReference type="Pfam" id="PF08722"/>
    </source>
</evidence>
<dbReference type="PATRIC" id="fig|84292.3.peg.2725"/>
<accession>A0A0M8MMM1</accession>
<evidence type="ECO:0000313" key="3">
    <source>
        <dbReference type="Proteomes" id="UP000037737"/>
    </source>
</evidence>
<proteinExistence type="predicted"/>
<dbReference type="InterPro" id="IPR048000">
    <property type="entry name" value="TnsA-like"/>
</dbReference>
<sequence>MIAPHAQLEYVLGGVDQRRDSADVLEVAFESVDRVRTPKSWKHKKNYTGQYWAATTGGHVWFESLYERVALMPLDRDPQVAAISSQPMWIHWSGTARRHAPDFFVRFRDGSAAVMDVKPLTLIEPDDIEAFDWTSILCKEVGWDYFVVSDISESEGRNLRFLSGYRYERWRDSAAAEIVRSHAGESTQLSEWVSLLARVSPQPLGTVYSALWWRELLFDSSRHLSLMTVAKAA</sequence>
<dbReference type="InterPro" id="IPR014833">
    <property type="entry name" value="TnsA_N"/>
</dbReference>
<protein>
    <recommendedName>
        <fullName evidence="1">TnsA endonuclease N-terminal domain-containing protein</fullName>
    </recommendedName>
</protein>
<dbReference type="KEGG" id="mcw:A8L33_01160"/>
<evidence type="ECO:0000313" key="2">
    <source>
        <dbReference type="EMBL" id="KOS09881.1"/>
    </source>
</evidence>
<dbReference type="NCBIfam" id="NF033179">
    <property type="entry name" value="TnsA_like_Actin"/>
    <property type="match status" value="1"/>
</dbReference>
<organism evidence="2 3">
    <name type="scientific">Microbacterium aurantiacum</name>
    <dbReference type="NCBI Taxonomy" id="162393"/>
    <lineage>
        <taxon>Bacteria</taxon>
        <taxon>Bacillati</taxon>
        <taxon>Actinomycetota</taxon>
        <taxon>Actinomycetes</taxon>
        <taxon>Micrococcales</taxon>
        <taxon>Microbacteriaceae</taxon>
        <taxon>Microbacterium</taxon>
    </lineage>
</organism>
<dbReference type="EMBL" id="LAVO01000015">
    <property type="protein sequence ID" value="KOS09881.1"/>
    <property type="molecule type" value="Genomic_DNA"/>
</dbReference>
<name>A0A0M8MMM1_9MICO</name>
<dbReference type="AlphaFoldDB" id="A0A0M8MMM1"/>
<reference evidence="2" key="1">
    <citation type="submission" date="2015-04" db="EMBL/GenBank/DDBJ databases">
        <title>Complete genome sequence of Microbacterium chocolatum SIT 101, a bacterium enantioselectively hydrolyzing mesomeric diesters.</title>
        <authorList>
            <person name="Li X."/>
            <person name="Xu Y."/>
        </authorList>
    </citation>
    <scope>NUCLEOTIDE SEQUENCE [LARGE SCALE GENOMIC DNA]</scope>
    <source>
        <strain evidence="2">SIT 101</strain>
    </source>
</reference>
<feature type="domain" description="TnsA endonuclease N-terminal" evidence="1">
    <location>
        <begin position="77"/>
        <end position="149"/>
    </location>
</feature>
<gene>
    <name evidence="2" type="ORF">XI38_13405</name>
</gene>
<comment type="caution">
    <text evidence="2">The sequence shown here is derived from an EMBL/GenBank/DDBJ whole genome shotgun (WGS) entry which is preliminary data.</text>
</comment>
<dbReference type="Pfam" id="PF08722">
    <property type="entry name" value="Tn7_TnsA-like_N"/>
    <property type="match status" value="1"/>
</dbReference>
<keyword evidence="3" id="KW-1185">Reference proteome</keyword>